<name>A0A9J6ZQ98_9BACT</name>
<dbReference type="GO" id="GO:0003879">
    <property type="term" value="F:ATP phosphoribosyltransferase activity"/>
    <property type="evidence" value="ECO:0007669"/>
    <property type="project" value="UniProtKB-UniRule"/>
</dbReference>
<dbReference type="PANTHER" id="PTHR21403:SF8">
    <property type="entry name" value="ATP PHOSPHORIBOSYLTRANSFERASE"/>
    <property type="match status" value="1"/>
</dbReference>
<evidence type="ECO:0000256" key="13">
    <source>
        <dbReference type="ARBA" id="ARBA00022741"/>
    </source>
</evidence>
<dbReference type="Proteomes" id="UP001056426">
    <property type="component" value="Chromosome"/>
</dbReference>
<evidence type="ECO:0000256" key="2">
    <source>
        <dbReference type="ARBA" id="ARBA00001946"/>
    </source>
</evidence>
<comment type="cofactor">
    <cofactor evidence="2 18">
        <name>Mg(2+)</name>
        <dbReference type="ChEBI" id="CHEBI:18420"/>
    </cofactor>
</comment>
<dbReference type="HAMAP" id="MF_00079">
    <property type="entry name" value="HisG_Long"/>
    <property type="match status" value="1"/>
</dbReference>
<reference evidence="21" key="2">
    <citation type="submission" date="2022-06" db="EMBL/GenBank/DDBJ databases">
        <title>Xiashengella guii gen. nov. sp. nov., a bacterium isolated form anaerobic digestion tank.</title>
        <authorList>
            <person name="Huang H."/>
        </authorList>
    </citation>
    <scope>NUCLEOTIDE SEQUENCE</scope>
    <source>
        <strain evidence="21">Ai-910</strain>
    </source>
</reference>
<evidence type="ECO:0000256" key="12">
    <source>
        <dbReference type="ARBA" id="ARBA00022723"/>
    </source>
</evidence>
<feature type="domain" description="ATP phosphoribosyltransferase catalytic" evidence="19">
    <location>
        <begin position="56"/>
        <end position="210"/>
    </location>
</feature>
<evidence type="ECO:0000256" key="1">
    <source>
        <dbReference type="ARBA" id="ARBA00000915"/>
    </source>
</evidence>
<evidence type="ECO:0000256" key="5">
    <source>
        <dbReference type="ARBA" id="ARBA00007955"/>
    </source>
</evidence>
<dbReference type="NCBIfam" id="TIGR03455">
    <property type="entry name" value="HisG_C-term"/>
    <property type="match status" value="1"/>
</dbReference>
<evidence type="ECO:0000313" key="22">
    <source>
        <dbReference type="Proteomes" id="UP001056426"/>
    </source>
</evidence>
<evidence type="ECO:0000256" key="18">
    <source>
        <dbReference type="HAMAP-Rule" id="MF_00079"/>
    </source>
</evidence>
<dbReference type="InterPro" id="IPR011322">
    <property type="entry name" value="N-reg_PII-like_a/b"/>
</dbReference>
<dbReference type="EC" id="2.4.2.17" evidence="6 18"/>
<evidence type="ECO:0000256" key="11">
    <source>
        <dbReference type="ARBA" id="ARBA00022679"/>
    </source>
</evidence>
<evidence type="ECO:0000256" key="3">
    <source>
        <dbReference type="ARBA" id="ARBA00004496"/>
    </source>
</evidence>
<evidence type="ECO:0000256" key="10">
    <source>
        <dbReference type="ARBA" id="ARBA00022676"/>
    </source>
</evidence>
<dbReference type="SUPFAM" id="SSF53850">
    <property type="entry name" value="Periplasmic binding protein-like II"/>
    <property type="match status" value="1"/>
</dbReference>
<dbReference type="GO" id="GO:0000105">
    <property type="term" value="P:L-histidine biosynthetic process"/>
    <property type="evidence" value="ECO:0007669"/>
    <property type="project" value="UniProtKB-UniRule"/>
</dbReference>
<evidence type="ECO:0000256" key="15">
    <source>
        <dbReference type="ARBA" id="ARBA00022842"/>
    </source>
</evidence>
<dbReference type="InterPro" id="IPR020621">
    <property type="entry name" value="ATP-PRT_HisG_long"/>
</dbReference>
<keyword evidence="15 18" id="KW-0460">Magnesium</keyword>
<dbReference type="KEGG" id="alkq:M9189_01875"/>
<comment type="pathway">
    <text evidence="4 18">Amino-acid biosynthesis; L-histidine biosynthesis; L-histidine from 5-phospho-alpha-D-ribose 1-diphosphate: step 1/9.</text>
</comment>
<gene>
    <name evidence="18 21" type="primary">hisG</name>
    <name evidence="21" type="ORF">M9189_01875</name>
</gene>
<keyword evidence="11 18" id="KW-0808">Transferase</keyword>
<comment type="catalytic activity">
    <reaction evidence="1 18">
        <text>1-(5-phospho-beta-D-ribosyl)-ATP + diphosphate = 5-phospho-alpha-D-ribose 1-diphosphate + ATP</text>
        <dbReference type="Rhea" id="RHEA:18473"/>
        <dbReference type="ChEBI" id="CHEBI:30616"/>
        <dbReference type="ChEBI" id="CHEBI:33019"/>
        <dbReference type="ChEBI" id="CHEBI:58017"/>
        <dbReference type="ChEBI" id="CHEBI:73183"/>
        <dbReference type="EC" id="2.4.2.17"/>
    </reaction>
</comment>
<comment type="function">
    <text evidence="17 18">Catalyzes the condensation of ATP and 5-phosphoribose 1-diphosphate to form N'-(5'-phosphoribosyl)-ATP (PR-ATP). Has a crucial role in the pathway because the rate of histidine biosynthesis seems to be controlled primarily by regulation of HisG enzymatic activity.</text>
</comment>
<dbReference type="PROSITE" id="PS01316">
    <property type="entry name" value="ATP_P_PHORIBOSYLTR"/>
    <property type="match status" value="1"/>
</dbReference>
<dbReference type="SUPFAM" id="SSF54913">
    <property type="entry name" value="GlnB-like"/>
    <property type="match status" value="1"/>
</dbReference>
<dbReference type="Gene3D" id="3.30.70.120">
    <property type="match status" value="1"/>
</dbReference>
<keyword evidence="8 18" id="KW-0963">Cytoplasm</keyword>
<keyword evidence="9 18" id="KW-0028">Amino-acid biosynthesis</keyword>
<dbReference type="Pfam" id="PF01634">
    <property type="entry name" value="HisG"/>
    <property type="match status" value="1"/>
</dbReference>
<proteinExistence type="inferred from homology"/>
<dbReference type="FunFam" id="3.40.190.10:FF:000008">
    <property type="entry name" value="ATP phosphoribosyltransferase"/>
    <property type="match status" value="1"/>
</dbReference>
<keyword evidence="22" id="KW-1185">Reference proteome</keyword>
<comment type="subcellular location">
    <subcellularLocation>
        <location evidence="3 18">Cytoplasm</location>
    </subcellularLocation>
</comment>
<keyword evidence="10 18" id="KW-0328">Glycosyltransferase</keyword>
<feature type="domain" description="Histidine biosynthesis HisG C-terminal" evidence="20">
    <location>
        <begin position="218"/>
        <end position="287"/>
    </location>
</feature>
<reference evidence="21" key="1">
    <citation type="submission" date="2022-05" db="EMBL/GenBank/DDBJ databases">
        <authorList>
            <person name="Sun X."/>
        </authorList>
    </citation>
    <scope>NUCLEOTIDE SEQUENCE</scope>
    <source>
        <strain evidence="21">Ai-910</strain>
    </source>
</reference>
<dbReference type="Pfam" id="PF08029">
    <property type="entry name" value="HisG_C"/>
    <property type="match status" value="1"/>
</dbReference>
<sequence>MIKDTETILRIALQKSGRLHDDSMDLMNRSGIKFNTGAGRLVAQSTGFPVEALFLRDDDIPQTVYDGVADIGIVGENEYAEKGYELEIVKHLNFGKCRLSLAIPKSEHYTGVGWFDGKKVATSYPRILKKFFEEKKIQAEIHEIAGSVEIAPGIGLADAIFDIVSSGSTLVANSLKEVGVVMYSQAVVVANKNLEPEKREILDQMLFRFNSVMASATNKYVLLNAPNERVKDIVKILPGMKSPTVLPLAQEGWSSIHSVISEEQFWEVIDQLKACGAEGILIIPIEKMIL</sequence>
<comment type="activity regulation">
    <text evidence="18">Feedback inhibited by histidine.</text>
</comment>
<keyword evidence="16 18" id="KW-0368">Histidine biosynthesis</keyword>
<evidence type="ECO:0000256" key="9">
    <source>
        <dbReference type="ARBA" id="ARBA00022605"/>
    </source>
</evidence>
<dbReference type="AlphaFoldDB" id="A0A9J6ZQ98"/>
<dbReference type="RefSeq" id="WP_250724224.1">
    <property type="nucleotide sequence ID" value="NZ_CP098400.1"/>
</dbReference>
<dbReference type="EMBL" id="CP098400">
    <property type="protein sequence ID" value="URW80108.1"/>
    <property type="molecule type" value="Genomic_DNA"/>
</dbReference>
<accession>A0A9J6ZQ98</accession>
<dbReference type="PANTHER" id="PTHR21403">
    <property type="entry name" value="ATP PHOSPHORIBOSYLTRANSFERASE ATP-PRTASE"/>
    <property type="match status" value="1"/>
</dbReference>
<dbReference type="InterPro" id="IPR015867">
    <property type="entry name" value="N-reg_PII/ATP_PRibTrfase_C"/>
</dbReference>
<evidence type="ECO:0000256" key="7">
    <source>
        <dbReference type="ARBA" id="ARBA00020998"/>
    </source>
</evidence>
<evidence type="ECO:0000256" key="14">
    <source>
        <dbReference type="ARBA" id="ARBA00022840"/>
    </source>
</evidence>
<dbReference type="FunFam" id="3.30.70.120:FF:000002">
    <property type="entry name" value="ATP phosphoribosyltransferase"/>
    <property type="match status" value="1"/>
</dbReference>
<protein>
    <recommendedName>
        <fullName evidence="7 18">ATP phosphoribosyltransferase</fullName>
        <shortName evidence="18">ATP-PRT</shortName>
        <shortName evidence="18">ATP-PRTase</shortName>
        <ecNumber evidence="6 18">2.4.2.17</ecNumber>
    </recommendedName>
</protein>
<dbReference type="InterPro" id="IPR018198">
    <property type="entry name" value="ATP_PRibTrfase_CS"/>
</dbReference>
<dbReference type="GO" id="GO:0005737">
    <property type="term" value="C:cytoplasm"/>
    <property type="evidence" value="ECO:0007669"/>
    <property type="project" value="UniProtKB-SubCell"/>
</dbReference>
<dbReference type="Gene3D" id="3.40.190.10">
    <property type="entry name" value="Periplasmic binding protein-like II"/>
    <property type="match status" value="2"/>
</dbReference>
<dbReference type="GO" id="GO:0000287">
    <property type="term" value="F:magnesium ion binding"/>
    <property type="evidence" value="ECO:0007669"/>
    <property type="project" value="UniProtKB-UniRule"/>
</dbReference>
<dbReference type="InterPro" id="IPR001348">
    <property type="entry name" value="ATP_PRibTrfase_HisG"/>
</dbReference>
<keyword evidence="12 18" id="KW-0479">Metal-binding</keyword>
<evidence type="ECO:0000259" key="19">
    <source>
        <dbReference type="Pfam" id="PF01634"/>
    </source>
</evidence>
<dbReference type="InterPro" id="IPR013820">
    <property type="entry name" value="ATP_PRibTrfase_cat"/>
</dbReference>
<keyword evidence="13 18" id="KW-0547">Nucleotide-binding</keyword>
<dbReference type="NCBIfam" id="TIGR00070">
    <property type="entry name" value="hisG"/>
    <property type="match status" value="1"/>
</dbReference>
<dbReference type="GO" id="GO:0005524">
    <property type="term" value="F:ATP binding"/>
    <property type="evidence" value="ECO:0007669"/>
    <property type="project" value="UniProtKB-KW"/>
</dbReference>
<evidence type="ECO:0000259" key="20">
    <source>
        <dbReference type="Pfam" id="PF08029"/>
    </source>
</evidence>
<evidence type="ECO:0000256" key="16">
    <source>
        <dbReference type="ARBA" id="ARBA00023102"/>
    </source>
</evidence>
<dbReference type="InterPro" id="IPR013115">
    <property type="entry name" value="HisG_C"/>
</dbReference>
<keyword evidence="14 18" id="KW-0067">ATP-binding</keyword>
<evidence type="ECO:0000256" key="4">
    <source>
        <dbReference type="ARBA" id="ARBA00004667"/>
    </source>
</evidence>
<organism evidence="21 22">
    <name type="scientific">Xiashengella succiniciproducens</name>
    <dbReference type="NCBI Taxonomy" id="2949635"/>
    <lineage>
        <taxon>Bacteria</taxon>
        <taxon>Pseudomonadati</taxon>
        <taxon>Bacteroidota</taxon>
        <taxon>Bacteroidia</taxon>
        <taxon>Marinilabiliales</taxon>
        <taxon>Marinilabiliaceae</taxon>
        <taxon>Xiashengella</taxon>
    </lineage>
</organism>
<evidence type="ECO:0000256" key="8">
    <source>
        <dbReference type="ARBA" id="ARBA00022490"/>
    </source>
</evidence>
<comment type="similarity">
    <text evidence="5 18">Belongs to the ATP phosphoribosyltransferase family. Long subfamily.</text>
</comment>
<evidence type="ECO:0000256" key="6">
    <source>
        <dbReference type="ARBA" id="ARBA00011946"/>
    </source>
</evidence>
<evidence type="ECO:0000313" key="21">
    <source>
        <dbReference type="EMBL" id="URW80108.1"/>
    </source>
</evidence>
<evidence type="ECO:0000256" key="17">
    <source>
        <dbReference type="ARBA" id="ARBA00024861"/>
    </source>
</evidence>